<dbReference type="VEuPathDB" id="FungiDB:EMCG_02147"/>
<feature type="region of interest" description="Disordered" evidence="1">
    <location>
        <begin position="102"/>
        <end position="127"/>
    </location>
</feature>
<evidence type="ECO:0000313" key="3">
    <source>
        <dbReference type="Proteomes" id="UP000226031"/>
    </source>
</evidence>
<sequence length="127" mass="13932">MSFLAIPRTARLISRPISALRVYSPCLSQGFHQSSTRNALKESDRHREGVKEAIQASKQNHNQQRKDGNPQWNESLASVSEADIKADRGEIFEAAAEMERHIQLGKMSRQTPASPAAGTGKGDGMTT</sequence>
<dbReference type="AlphaFoldDB" id="A0A2B7ZM24"/>
<dbReference type="EMBL" id="PDND01000044">
    <property type="protein sequence ID" value="PGH34228.1"/>
    <property type="molecule type" value="Genomic_DNA"/>
</dbReference>
<organism evidence="2 3">
    <name type="scientific">[Emmonsia] crescens</name>
    <dbReference type="NCBI Taxonomy" id="73230"/>
    <lineage>
        <taxon>Eukaryota</taxon>
        <taxon>Fungi</taxon>
        <taxon>Dikarya</taxon>
        <taxon>Ascomycota</taxon>
        <taxon>Pezizomycotina</taxon>
        <taxon>Eurotiomycetes</taxon>
        <taxon>Eurotiomycetidae</taxon>
        <taxon>Onygenales</taxon>
        <taxon>Ajellomycetaceae</taxon>
        <taxon>Emergomyces</taxon>
    </lineage>
</organism>
<comment type="caution">
    <text evidence="2">The sequence shown here is derived from an EMBL/GenBank/DDBJ whole genome shotgun (WGS) entry which is preliminary data.</text>
</comment>
<proteinExistence type="predicted"/>
<accession>A0A2B7ZM24</accession>
<feature type="compositionally biased region" description="Basic and acidic residues" evidence="1">
    <location>
        <begin position="39"/>
        <end position="51"/>
    </location>
</feature>
<gene>
    <name evidence="2" type="ORF">GX50_02905</name>
</gene>
<feature type="region of interest" description="Disordered" evidence="1">
    <location>
        <begin position="31"/>
        <end position="80"/>
    </location>
</feature>
<dbReference type="Proteomes" id="UP000226031">
    <property type="component" value="Unassembled WGS sequence"/>
</dbReference>
<protein>
    <submittedName>
        <fullName evidence="2">Uncharacterized protein</fullName>
    </submittedName>
</protein>
<evidence type="ECO:0000256" key="1">
    <source>
        <dbReference type="SAM" id="MobiDB-lite"/>
    </source>
</evidence>
<name>A0A2B7ZM24_9EURO</name>
<reference evidence="2 3" key="1">
    <citation type="submission" date="2017-10" db="EMBL/GenBank/DDBJ databases">
        <title>Comparative genomics in systemic dimorphic fungi from Ajellomycetaceae.</title>
        <authorList>
            <person name="Munoz J.F."/>
            <person name="Mcewen J.G."/>
            <person name="Clay O.K."/>
            <person name="Cuomo C.A."/>
        </authorList>
    </citation>
    <scope>NUCLEOTIDE SEQUENCE [LARGE SCALE GENOMIC DNA]</scope>
    <source>
        <strain evidence="2 3">UAMH4076</strain>
    </source>
</reference>
<keyword evidence="3" id="KW-1185">Reference proteome</keyword>
<evidence type="ECO:0000313" key="2">
    <source>
        <dbReference type="EMBL" id="PGH34228.1"/>
    </source>
</evidence>